<dbReference type="FunFam" id="1.10.10.10:FF:000028">
    <property type="entry name" value="Fumarate/nitrate reduction transcriptional regulator Fnr"/>
    <property type="match status" value="1"/>
</dbReference>
<evidence type="ECO:0000313" key="6">
    <source>
        <dbReference type="EMBL" id="BCB25871.1"/>
    </source>
</evidence>
<gene>
    <name evidence="6" type="ORF">SKTS_07570</name>
</gene>
<dbReference type="Gene3D" id="2.60.120.10">
    <property type="entry name" value="Jelly Rolls"/>
    <property type="match status" value="1"/>
</dbReference>
<dbReference type="SMART" id="SM00100">
    <property type="entry name" value="cNMP"/>
    <property type="match status" value="1"/>
</dbReference>
<dbReference type="Pfam" id="PF13545">
    <property type="entry name" value="HTH_Crp_2"/>
    <property type="match status" value="1"/>
</dbReference>
<dbReference type="InterPro" id="IPR050397">
    <property type="entry name" value="Env_Response_Regulators"/>
</dbReference>
<keyword evidence="1" id="KW-0805">Transcription regulation</keyword>
<sequence length="260" mass="29615">MQQKVHQLFADIIDVHYPKSACSACDLRDLWCLPIGLKSEEFHQLDNIINRRKRIKRGEHLYRVGDVFRSLYALRTGFFKTLFISENGQEHVTGFHMTGELLGLDAICNDNHSCNAIALEDSEICEIPFSALENLCREIPALQKQFHKIMSREISRDQGLMVLLSSMNADERLAAFLLNLSQRFGARGYSPHQFQLRMTRGEIGSYLGLKLETISRTLSKFQEDGLISVQNKHLVLNDLARLKRITERTHTNAAPGSAQT</sequence>
<protein>
    <submittedName>
        <fullName evidence="6">Transcriptional regulator</fullName>
    </submittedName>
</protein>
<evidence type="ECO:0000259" key="5">
    <source>
        <dbReference type="PROSITE" id="PS51063"/>
    </source>
</evidence>
<evidence type="ECO:0000259" key="4">
    <source>
        <dbReference type="PROSITE" id="PS50042"/>
    </source>
</evidence>
<organism evidence="6 7">
    <name type="scientific">Sulfurimicrobium lacus</name>
    <dbReference type="NCBI Taxonomy" id="2715678"/>
    <lineage>
        <taxon>Bacteria</taxon>
        <taxon>Pseudomonadati</taxon>
        <taxon>Pseudomonadota</taxon>
        <taxon>Betaproteobacteria</taxon>
        <taxon>Nitrosomonadales</taxon>
        <taxon>Sulfuricellaceae</taxon>
        <taxon>Sulfurimicrobium</taxon>
    </lineage>
</organism>
<proteinExistence type="predicted"/>
<dbReference type="InterPro" id="IPR014710">
    <property type="entry name" value="RmlC-like_jellyroll"/>
</dbReference>
<dbReference type="Proteomes" id="UP000502260">
    <property type="component" value="Chromosome"/>
</dbReference>
<reference evidence="7" key="1">
    <citation type="submission" date="2020-03" db="EMBL/GenBank/DDBJ databases">
        <title>Complete genome sequence of sulfur-oxidizing bacterium skT11.</title>
        <authorList>
            <person name="Kanda M."/>
            <person name="Kojima H."/>
            <person name="Fukui M."/>
        </authorList>
    </citation>
    <scope>NUCLEOTIDE SEQUENCE [LARGE SCALE GENOMIC DNA]</scope>
    <source>
        <strain evidence="7">skT11</strain>
    </source>
</reference>
<dbReference type="Gene3D" id="1.10.10.10">
    <property type="entry name" value="Winged helix-like DNA-binding domain superfamily/Winged helix DNA-binding domain"/>
    <property type="match status" value="1"/>
</dbReference>
<dbReference type="InterPro" id="IPR000595">
    <property type="entry name" value="cNMP-bd_dom"/>
</dbReference>
<feature type="domain" description="HTH crp-type" evidence="5">
    <location>
        <begin position="167"/>
        <end position="240"/>
    </location>
</feature>
<name>A0A6F8V9Q6_9PROT</name>
<dbReference type="InterPro" id="IPR036388">
    <property type="entry name" value="WH-like_DNA-bd_sf"/>
</dbReference>
<dbReference type="SUPFAM" id="SSF51206">
    <property type="entry name" value="cAMP-binding domain-like"/>
    <property type="match status" value="1"/>
</dbReference>
<keyword evidence="7" id="KW-1185">Reference proteome</keyword>
<dbReference type="SMART" id="SM00419">
    <property type="entry name" value="HTH_CRP"/>
    <property type="match status" value="1"/>
</dbReference>
<keyword evidence="3" id="KW-0804">Transcription</keyword>
<dbReference type="InterPro" id="IPR012318">
    <property type="entry name" value="HTH_CRP"/>
</dbReference>
<dbReference type="CDD" id="cd00038">
    <property type="entry name" value="CAP_ED"/>
    <property type="match status" value="1"/>
</dbReference>
<dbReference type="EMBL" id="AP022853">
    <property type="protein sequence ID" value="BCB25871.1"/>
    <property type="molecule type" value="Genomic_DNA"/>
</dbReference>
<dbReference type="PANTHER" id="PTHR24567">
    <property type="entry name" value="CRP FAMILY TRANSCRIPTIONAL REGULATORY PROTEIN"/>
    <property type="match status" value="1"/>
</dbReference>
<evidence type="ECO:0000256" key="3">
    <source>
        <dbReference type="ARBA" id="ARBA00023163"/>
    </source>
</evidence>
<evidence type="ECO:0000256" key="2">
    <source>
        <dbReference type="ARBA" id="ARBA00023125"/>
    </source>
</evidence>
<feature type="domain" description="Cyclic nucleotide-binding" evidence="4">
    <location>
        <begin position="33"/>
        <end position="107"/>
    </location>
</feature>
<dbReference type="PANTHER" id="PTHR24567:SF75">
    <property type="entry name" value="FUMARATE AND NITRATE REDUCTION REGULATORY PROTEIN"/>
    <property type="match status" value="1"/>
</dbReference>
<evidence type="ECO:0000313" key="7">
    <source>
        <dbReference type="Proteomes" id="UP000502260"/>
    </source>
</evidence>
<dbReference type="AlphaFoldDB" id="A0A6F8V9Q6"/>
<dbReference type="CDD" id="cd00092">
    <property type="entry name" value="HTH_CRP"/>
    <property type="match status" value="1"/>
</dbReference>
<dbReference type="SUPFAM" id="SSF46785">
    <property type="entry name" value="Winged helix' DNA-binding domain"/>
    <property type="match status" value="1"/>
</dbReference>
<dbReference type="PROSITE" id="PS50042">
    <property type="entry name" value="CNMP_BINDING_3"/>
    <property type="match status" value="1"/>
</dbReference>
<dbReference type="Pfam" id="PF00027">
    <property type="entry name" value="cNMP_binding"/>
    <property type="match status" value="1"/>
</dbReference>
<dbReference type="KEGG" id="slac:SKTS_07570"/>
<dbReference type="RefSeq" id="WP_173060619.1">
    <property type="nucleotide sequence ID" value="NZ_AP022853.1"/>
</dbReference>
<keyword evidence="2" id="KW-0238">DNA-binding</keyword>
<dbReference type="NCBIfam" id="NF008365">
    <property type="entry name" value="PRK11161.1"/>
    <property type="match status" value="1"/>
</dbReference>
<dbReference type="InterPro" id="IPR018490">
    <property type="entry name" value="cNMP-bd_dom_sf"/>
</dbReference>
<dbReference type="PROSITE" id="PS51063">
    <property type="entry name" value="HTH_CRP_2"/>
    <property type="match status" value="1"/>
</dbReference>
<dbReference type="GO" id="GO:0005829">
    <property type="term" value="C:cytosol"/>
    <property type="evidence" value="ECO:0007669"/>
    <property type="project" value="TreeGrafter"/>
</dbReference>
<dbReference type="PRINTS" id="PR00034">
    <property type="entry name" value="HTHCRP"/>
</dbReference>
<dbReference type="GO" id="GO:0003677">
    <property type="term" value="F:DNA binding"/>
    <property type="evidence" value="ECO:0007669"/>
    <property type="project" value="UniProtKB-KW"/>
</dbReference>
<evidence type="ECO:0000256" key="1">
    <source>
        <dbReference type="ARBA" id="ARBA00023015"/>
    </source>
</evidence>
<accession>A0A6F8V9Q6</accession>
<dbReference type="InterPro" id="IPR036390">
    <property type="entry name" value="WH_DNA-bd_sf"/>
</dbReference>
<dbReference type="GO" id="GO:0003700">
    <property type="term" value="F:DNA-binding transcription factor activity"/>
    <property type="evidence" value="ECO:0007669"/>
    <property type="project" value="TreeGrafter"/>
</dbReference>